<comment type="caution">
    <text evidence="1">The sequence shown here is derived from an EMBL/GenBank/DDBJ whole genome shotgun (WGS) entry which is preliminary data.</text>
</comment>
<dbReference type="SUPFAM" id="SSF53300">
    <property type="entry name" value="vWA-like"/>
    <property type="match status" value="1"/>
</dbReference>
<keyword evidence="2" id="KW-1185">Reference proteome</keyword>
<evidence type="ECO:0000313" key="2">
    <source>
        <dbReference type="Proteomes" id="UP001196413"/>
    </source>
</evidence>
<protein>
    <recommendedName>
        <fullName evidence="3">VWFA domain-containing protein</fullName>
    </recommendedName>
</protein>
<evidence type="ECO:0008006" key="3">
    <source>
        <dbReference type="Google" id="ProtNLM"/>
    </source>
</evidence>
<dbReference type="AlphaFoldDB" id="A0AAD5QWW2"/>
<dbReference type="Proteomes" id="UP001196413">
    <property type="component" value="Unassembled WGS sequence"/>
</dbReference>
<dbReference type="EMBL" id="JAHQIW010004567">
    <property type="protein sequence ID" value="KAJ1362921.1"/>
    <property type="molecule type" value="Genomic_DNA"/>
</dbReference>
<reference evidence="1" key="1">
    <citation type="submission" date="2021-06" db="EMBL/GenBank/DDBJ databases">
        <title>Parelaphostrongylus tenuis whole genome reference sequence.</title>
        <authorList>
            <person name="Garwood T.J."/>
            <person name="Larsen P.A."/>
            <person name="Fountain-Jones N.M."/>
            <person name="Garbe J.R."/>
            <person name="Macchietto M.G."/>
            <person name="Kania S.A."/>
            <person name="Gerhold R.W."/>
            <person name="Richards J.E."/>
            <person name="Wolf T.M."/>
        </authorList>
    </citation>
    <scope>NUCLEOTIDE SEQUENCE</scope>
    <source>
        <strain evidence="1">MNPRO001-30</strain>
        <tissue evidence="1">Meninges</tissue>
    </source>
</reference>
<accession>A0AAD5QWW2</accession>
<name>A0AAD5QWW2_PARTN</name>
<organism evidence="1 2">
    <name type="scientific">Parelaphostrongylus tenuis</name>
    <name type="common">Meningeal worm</name>
    <dbReference type="NCBI Taxonomy" id="148309"/>
    <lineage>
        <taxon>Eukaryota</taxon>
        <taxon>Metazoa</taxon>
        <taxon>Ecdysozoa</taxon>
        <taxon>Nematoda</taxon>
        <taxon>Chromadorea</taxon>
        <taxon>Rhabditida</taxon>
        <taxon>Rhabditina</taxon>
        <taxon>Rhabditomorpha</taxon>
        <taxon>Strongyloidea</taxon>
        <taxon>Metastrongylidae</taxon>
        <taxon>Parelaphostrongylus</taxon>
    </lineage>
</organism>
<sequence>MIPIQKIQLDEVQMTYVVIMIDYGHSSQIYPTMKKTIFSQSKDRVAIVLFGFEKTKNSIGVPAVYLEDDAPLRTSFDHLRFLSHKVKANLKNSGNVVDALYVATNFLEEKILTNASAECEYSDDDVSDLTRRIIALEANLVVVGFDDDSSRKHAKRTPVLSEIVKLTDGISTSFKLVLNVI</sequence>
<dbReference type="InterPro" id="IPR036465">
    <property type="entry name" value="vWFA_dom_sf"/>
</dbReference>
<proteinExistence type="predicted"/>
<evidence type="ECO:0000313" key="1">
    <source>
        <dbReference type="EMBL" id="KAJ1362921.1"/>
    </source>
</evidence>
<gene>
    <name evidence="1" type="ORF">KIN20_022646</name>
</gene>
<dbReference type="Gene3D" id="3.40.50.410">
    <property type="entry name" value="von Willebrand factor, type A domain"/>
    <property type="match status" value="1"/>
</dbReference>